<dbReference type="EMBL" id="FOOT01000012">
    <property type="protein sequence ID" value="SFH34394.1"/>
    <property type="molecule type" value="Genomic_DNA"/>
</dbReference>
<gene>
    <name evidence="1" type="ORF">SAMN05421739_11246</name>
</gene>
<dbReference type="AlphaFoldDB" id="A0A1I2Z9C7"/>
<keyword evidence="1" id="KW-0449">Lipoprotein</keyword>
<dbReference type="InterPro" id="IPR019853">
    <property type="entry name" value="GldB-like"/>
</dbReference>
<evidence type="ECO:0000313" key="2">
    <source>
        <dbReference type="Proteomes" id="UP000198724"/>
    </source>
</evidence>
<dbReference type="OrthoDB" id="976022at2"/>
<dbReference type="Pfam" id="PF25594">
    <property type="entry name" value="GldB_lipo"/>
    <property type="match status" value="1"/>
</dbReference>
<dbReference type="PROSITE" id="PS51257">
    <property type="entry name" value="PROKAR_LIPOPROTEIN"/>
    <property type="match status" value="1"/>
</dbReference>
<sequence length="334" mass="38746">MYYRLLILAILVFAFGCGKKGCELPKEIAQIPMDVQIERLEKPFFEAKTKAQMAGFIQAHPYFAEQYLQRSEYPSDSAFINPLHGLATNPELDSLAQQAMQTFGDMQQEEQLLADAFRVIKYNYPDFRAPQVKTFVTGLGTLGNDLYVSDSLIVFGIDYFIGEKAKYRPQAYEYILKRYEPEKMVPAAMLLLSNRFNRTNFKDRNLLSEMIGMGKAYYFVKSVLPCVPDSSIISYTDKQIADVNYNEGRIWAHFVEKELLFEKTPFVVNKYIGERPNTPEIDATAPGRIGTWVGWQIVRKYMERNPKVILPELMAETDYRKIFEESKYKPERRR</sequence>
<organism evidence="1 2">
    <name type="scientific">Pontibacter chinhatensis</name>
    <dbReference type="NCBI Taxonomy" id="1436961"/>
    <lineage>
        <taxon>Bacteria</taxon>
        <taxon>Pseudomonadati</taxon>
        <taxon>Bacteroidota</taxon>
        <taxon>Cytophagia</taxon>
        <taxon>Cytophagales</taxon>
        <taxon>Hymenobacteraceae</taxon>
        <taxon>Pontibacter</taxon>
    </lineage>
</organism>
<accession>A0A1I2Z9C7</accession>
<proteinExistence type="predicted"/>
<dbReference type="NCBIfam" id="TIGR03514">
    <property type="entry name" value="GldB_lipo"/>
    <property type="match status" value="1"/>
</dbReference>
<name>A0A1I2Z9C7_9BACT</name>
<dbReference type="STRING" id="1436961.SAMN05421739_11246"/>
<keyword evidence="2" id="KW-1185">Reference proteome</keyword>
<protein>
    <submittedName>
        <fullName evidence="1">Gliding motility-associated lipoprotein GldB</fullName>
    </submittedName>
</protein>
<dbReference type="RefSeq" id="WP_092105368.1">
    <property type="nucleotide sequence ID" value="NZ_FOOT01000012.1"/>
</dbReference>
<dbReference type="Proteomes" id="UP000198724">
    <property type="component" value="Unassembled WGS sequence"/>
</dbReference>
<evidence type="ECO:0000313" key="1">
    <source>
        <dbReference type="EMBL" id="SFH34394.1"/>
    </source>
</evidence>
<reference evidence="2" key="1">
    <citation type="submission" date="2016-10" db="EMBL/GenBank/DDBJ databases">
        <authorList>
            <person name="Varghese N."/>
            <person name="Submissions S."/>
        </authorList>
    </citation>
    <scope>NUCLEOTIDE SEQUENCE [LARGE SCALE GENOMIC DNA]</scope>
    <source>
        <strain evidence="2">LP51</strain>
    </source>
</reference>